<feature type="transmembrane region" description="Helical" evidence="1">
    <location>
        <begin position="182"/>
        <end position="207"/>
    </location>
</feature>
<dbReference type="OMA" id="YPRFPET"/>
<feature type="transmembrane region" description="Helical" evidence="1">
    <location>
        <begin position="213"/>
        <end position="232"/>
    </location>
</feature>
<reference evidence="3" key="1">
    <citation type="submission" date="2013-10" db="EMBL/GenBank/DDBJ databases">
        <authorList>
            <person name="Schartl M."/>
            <person name="Warren W."/>
        </authorList>
    </citation>
    <scope>NUCLEOTIDE SEQUENCE [LARGE SCALE GENOMIC DNA]</scope>
    <source>
        <strain evidence="3">female</strain>
    </source>
</reference>
<keyword evidence="1" id="KW-1133">Transmembrane helix</keyword>
<keyword evidence="3" id="KW-1185">Reference proteome</keyword>
<sequence>MDQPTYLNVIIWFNIRVCLPFTFLLITLCCLVRLDRVPVSYYMNLLLSNLTQLIILIALPPNFPYYWRYWRYSASLIIYACCALASLCFRTMIALERYCSISCPSSSCITQTKGFVIVSVFVWVFCLVFVPLFISLRQKLSCLIFALLPAPVLLTCLVVSLKHVCGTVSVPAEEKCRTVGILVVLLLHYSVAVFPIVISSFVFNNFWSFSPDIYLSLFLLGYFFDLLLFVVMCKGLIEKLLKCLCCCCRMENVERNDGSRSSV</sequence>
<dbReference type="AlphaFoldDB" id="A0A087YGH5"/>
<dbReference type="GeneTree" id="ENSGT01110000267729"/>
<evidence type="ECO:0000313" key="3">
    <source>
        <dbReference type="Proteomes" id="UP000028760"/>
    </source>
</evidence>
<dbReference type="SUPFAM" id="SSF81321">
    <property type="entry name" value="Family A G protein-coupled receptor-like"/>
    <property type="match status" value="1"/>
</dbReference>
<keyword evidence="1" id="KW-0472">Membrane</keyword>
<keyword evidence="1" id="KW-0812">Transmembrane</keyword>
<accession>A0A087YGH5</accession>
<dbReference type="EMBL" id="AYCK01012220">
    <property type="status" value="NOT_ANNOTATED_CDS"/>
    <property type="molecule type" value="Genomic_DNA"/>
</dbReference>
<organism evidence="2 3">
    <name type="scientific">Poecilia formosa</name>
    <name type="common">Amazon molly</name>
    <name type="synonym">Limia formosa</name>
    <dbReference type="NCBI Taxonomy" id="48698"/>
    <lineage>
        <taxon>Eukaryota</taxon>
        <taxon>Metazoa</taxon>
        <taxon>Chordata</taxon>
        <taxon>Craniata</taxon>
        <taxon>Vertebrata</taxon>
        <taxon>Euteleostomi</taxon>
        <taxon>Actinopterygii</taxon>
        <taxon>Neopterygii</taxon>
        <taxon>Teleostei</taxon>
        <taxon>Neoteleostei</taxon>
        <taxon>Acanthomorphata</taxon>
        <taxon>Ovalentaria</taxon>
        <taxon>Atherinomorphae</taxon>
        <taxon>Cyprinodontiformes</taxon>
        <taxon>Poeciliidae</taxon>
        <taxon>Poeciliinae</taxon>
        <taxon>Poecilia</taxon>
    </lineage>
</organism>
<feature type="transmembrane region" description="Helical" evidence="1">
    <location>
        <begin position="6"/>
        <end position="34"/>
    </location>
</feature>
<feature type="transmembrane region" description="Helical" evidence="1">
    <location>
        <begin position="140"/>
        <end position="161"/>
    </location>
</feature>
<name>A0A087YGH5_POEFO</name>
<evidence type="ECO:0008006" key="4">
    <source>
        <dbReference type="Google" id="ProtNLM"/>
    </source>
</evidence>
<reference evidence="2" key="3">
    <citation type="submission" date="2025-09" db="UniProtKB">
        <authorList>
            <consortium name="Ensembl"/>
        </authorList>
    </citation>
    <scope>IDENTIFICATION</scope>
</reference>
<evidence type="ECO:0000256" key="1">
    <source>
        <dbReference type="SAM" id="Phobius"/>
    </source>
</evidence>
<dbReference type="Proteomes" id="UP000028760">
    <property type="component" value="Unassembled WGS sequence"/>
</dbReference>
<protein>
    <recommendedName>
        <fullName evidence="4">G-protein coupled receptors family 1 profile domain-containing protein</fullName>
    </recommendedName>
</protein>
<feature type="transmembrane region" description="Helical" evidence="1">
    <location>
        <begin position="114"/>
        <end position="134"/>
    </location>
</feature>
<dbReference type="Ensembl" id="ENSPFOT00000017150.1">
    <property type="protein sequence ID" value="ENSPFOP00000017128.1"/>
    <property type="gene ID" value="ENSPFOG00000017066.1"/>
</dbReference>
<dbReference type="Gene3D" id="1.20.1070.10">
    <property type="entry name" value="Rhodopsin 7-helix transmembrane proteins"/>
    <property type="match status" value="1"/>
</dbReference>
<feature type="transmembrane region" description="Helical" evidence="1">
    <location>
        <begin position="72"/>
        <end position="93"/>
    </location>
</feature>
<reference evidence="2" key="2">
    <citation type="submission" date="2025-08" db="UniProtKB">
        <authorList>
            <consortium name="Ensembl"/>
        </authorList>
    </citation>
    <scope>IDENTIFICATION</scope>
</reference>
<proteinExistence type="predicted"/>
<evidence type="ECO:0000313" key="2">
    <source>
        <dbReference type="Ensembl" id="ENSPFOP00000017128.1"/>
    </source>
</evidence>
<feature type="transmembrane region" description="Helical" evidence="1">
    <location>
        <begin position="41"/>
        <end position="60"/>
    </location>
</feature>